<dbReference type="Pfam" id="PF21910">
    <property type="entry name" value="GH85_C"/>
    <property type="match status" value="1"/>
</dbReference>
<feature type="domain" description="PKD" evidence="3">
    <location>
        <begin position="707"/>
        <end position="793"/>
    </location>
</feature>
<dbReference type="CDD" id="cd00146">
    <property type="entry name" value="PKD"/>
    <property type="match status" value="1"/>
</dbReference>
<dbReference type="InterPro" id="IPR005201">
    <property type="entry name" value="TIM_ENGase"/>
</dbReference>
<gene>
    <name evidence="4" type="ORF">J42TS3_14600</name>
</gene>
<dbReference type="Gene3D" id="2.60.120.260">
    <property type="entry name" value="Galactose-binding domain-like"/>
    <property type="match status" value="2"/>
</dbReference>
<dbReference type="Pfam" id="PF03644">
    <property type="entry name" value="Glyco_hydro_85"/>
    <property type="match status" value="1"/>
</dbReference>
<dbReference type="InterPro" id="IPR035986">
    <property type="entry name" value="PKD_dom_sf"/>
</dbReference>
<dbReference type="Pfam" id="PF00801">
    <property type="entry name" value="PKD"/>
    <property type="match status" value="1"/>
</dbReference>
<comment type="caution">
    <text evidence="4">The sequence shown here is derived from an EMBL/GenBank/DDBJ whole genome shotgun (WGS) entry which is preliminary data.</text>
</comment>
<evidence type="ECO:0000256" key="1">
    <source>
        <dbReference type="SAM" id="SignalP"/>
    </source>
</evidence>
<keyword evidence="1" id="KW-0732">Signal</keyword>
<dbReference type="InterPro" id="IPR000601">
    <property type="entry name" value="PKD_dom"/>
</dbReference>
<feature type="chain" id="PRO_5046063064" evidence="1">
    <location>
        <begin position="41"/>
        <end position="932"/>
    </location>
</feature>
<evidence type="ECO:0000313" key="5">
    <source>
        <dbReference type="Proteomes" id="UP000679992"/>
    </source>
</evidence>
<dbReference type="InterPro" id="IPR022409">
    <property type="entry name" value="PKD/Chitinase_dom"/>
</dbReference>
<name>A0ABQ4M8X0_9BACL</name>
<dbReference type="CDD" id="cd06547">
    <property type="entry name" value="GH85_ENGase"/>
    <property type="match status" value="1"/>
</dbReference>
<keyword evidence="5" id="KW-1185">Reference proteome</keyword>
<dbReference type="PANTHER" id="PTHR13246:SF1">
    <property type="entry name" value="CYTOSOLIC ENDO-BETA-N-ACETYLGLUCOSAMINIDASE"/>
    <property type="match status" value="1"/>
</dbReference>
<evidence type="ECO:0000259" key="3">
    <source>
        <dbReference type="PROSITE" id="PS50093"/>
    </source>
</evidence>
<dbReference type="Pfam" id="PF00754">
    <property type="entry name" value="F5_F8_type_C"/>
    <property type="match status" value="1"/>
</dbReference>
<dbReference type="InterPro" id="IPR000421">
    <property type="entry name" value="FA58C"/>
</dbReference>
<dbReference type="InterPro" id="IPR013783">
    <property type="entry name" value="Ig-like_fold"/>
</dbReference>
<dbReference type="SUPFAM" id="SSF49299">
    <property type="entry name" value="PKD domain"/>
    <property type="match status" value="1"/>
</dbReference>
<organism evidence="4 5">
    <name type="scientific">Paenibacillus vini</name>
    <dbReference type="NCBI Taxonomy" id="1476024"/>
    <lineage>
        <taxon>Bacteria</taxon>
        <taxon>Bacillati</taxon>
        <taxon>Bacillota</taxon>
        <taxon>Bacilli</taxon>
        <taxon>Bacillales</taxon>
        <taxon>Paenibacillaceae</taxon>
        <taxon>Paenibacillus</taxon>
    </lineage>
</organism>
<evidence type="ECO:0000259" key="2">
    <source>
        <dbReference type="PROSITE" id="PS50022"/>
    </source>
</evidence>
<dbReference type="SUPFAM" id="SSF49785">
    <property type="entry name" value="Galactose-binding domain-like"/>
    <property type="match status" value="1"/>
</dbReference>
<dbReference type="InterPro" id="IPR054110">
    <property type="entry name" value="EndoD-like_D2"/>
</dbReference>
<proteinExistence type="predicted"/>
<dbReference type="SMART" id="SM00089">
    <property type="entry name" value="PKD"/>
    <property type="match status" value="1"/>
</dbReference>
<dbReference type="EMBL" id="BOSL01000003">
    <property type="protein sequence ID" value="GIP52425.1"/>
    <property type="molecule type" value="Genomic_DNA"/>
</dbReference>
<accession>A0ABQ4M8X0</accession>
<dbReference type="InterPro" id="IPR008979">
    <property type="entry name" value="Galactose-bd-like_sf"/>
</dbReference>
<dbReference type="Proteomes" id="UP000679992">
    <property type="component" value="Unassembled WGS sequence"/>
</dbReference>
<dbReference type="PANTHER" id="PTHR13246">
    <property type="entry name" value="ENDO BETA N-ACETYLGLUCOSAMINIDASE"/>
    <property type="match status" value="1"/>
</dbReference>
<evidence type="ECO:0000313" key="4">
    <source>
        <dbReference type="EMBL" id="GIP52425.1"/>
    </source>
</evidence>
<feature type="domain" description="F5/8 type C" evidence="2">
    <location>
        <begin position="787"/>
        <end position="931"/>
    </location>
</feature>
<dbReference type="RefSeq" id="WP_213654218.1">
    <property type="nucleotide sequence ID" value="NZ_BOSL01000003.1"/>
</dbReference>
<reference evidence="4 5" key="1">
    <citation type="submission" date="2021-03" db="EMBL/GenBank/DDBJ databases">
        <title>Antimicrobial resistance genes in bacteria isolated from Japanese honey, and their potential for conferring macrolide and lincosamide resistance in the American foulbrood pathogen Paenibacillus larvae.</title>
        <authorList>
            <person name="Okamoto M."/>
            <person name="Kumagai M."/>
            <person name="Kanamori H."/>
            <person name="Takamatsu D."/>
        </authorList>
    </citation>
    <scope>NUCLEOTIDE SEQUENCE [LARGE SCALE GENOMIC DNA]</scope>
    <source>
        <strain evidence="4 5">J42TS3</strain>
    </source>
</reference>
<feature type="signal peptide" evidence="1">
    <location>
        <begin position="1"/>
        <end position="40"/>
    </location>
</feature>
<dbReference type="Gene3D" id="3.20.20.80">
    <property type="entry name" value="Glycosidases"/>
    <property type="match status" value="1"/>
</dbReference>
<sequence length="932" mass="102959">MKRVKLNYFTKTKWKKRLMTAAGAMLLAGVILGTPGKAEAAQPHSSYWYPDTLLEWSPATDKDAAFNRGTVKLQKDRFLGEIVNPNAKPEAKVIALSSMFPSTSGAPSQGSEKFHTYTFSFWQYIDKLVMWGGSAGEGLIVSPSADVIDAAHKNGVSVYGTVFLPQTEHGGKLEWMHDLLQQREDGTFPVADKLVEAARYYGFDGWFINQETQGASKEDAADMQRFLAYLQKIKGSELEIIWYDSMINEGNIKWQGALTDKNQMFFQNGTQRVSDSMFLDFRWQYKDEVNGKYDYVTPYLNSPMKANELGRSPYDLFAGIDVEANGYEGSYNWPILFPDGKKATTSLGIYRPDWAFNSSETNEQYMDKEEMFWVGPGGNPSVGTTADLDGAKAGDPYAWRGIAYDIADKSVISGTEFITHFNTGNGHMFAVNGKVMREKDWSNRSLQDILPTWRWISESGGTGKALTPDFDYTKSYYGGSSLKVTGDLSSDNPTQVKLYKTNIPVAATTELSLIYQDNAAVEGAVQIGVSFSDAPEETVFFQPKKWTTAGDEGSWKEGSVQLNKYKGRTISSISLKFVSSKPVAGYEAFIGELAVTQKQDKAKQPKVVTGLKVTENDFRDGIYGDARLAWEAPKDGSDVQYYQVYRVKPDGAYELMGMTGNTVYYVPEMKRLNKETATKMVVIPVNRQYEQGKPASVTFNWPAYPKPIAAFEADRTLIAPGESVQFTDKSSEVTEGWVWSFPGGEPSSSTEQNPKVTYKEEGSFEVTLKAVNEVGEDVVKRQMITVTKEAAGGVSDLALGKKATASSYVNEKEAPPFALDGDDKTKWCAVGDAPHTLTVDLGAEHKISEFVIKHAEAGGEAAAFNTRSFRIQLSMDGENWTDSVQVTDNAKGVSKHAIALTSARYARLVVEKPTQGGDTAARIYGFEVMGLK</sequence>
<dbReference type="PROSITE" id="PS50093">
    <property type="entry name" value="PKD"/>
    <property type="match status" value="1"/>
</dbReference>
<dbReference type="PROSITE" id="PS50022">
    <property type="entry name" value="FA58C_3"/>
    <property type="match status" value="1"/>
</dbReference>
<protein>
    <submittedName>
        <fullName evidence="4">Endo-beta-N-acetylglucosaminidase</fullName>
    </submittedName>
</protein>
<dbReference type="Gene3D" id="2.60.40.10">
    <property type="entry name" value="Immunoglobulins"/>
    <property type="match status" value="2"/>
</dbReference>
<dbReference type="InterPro" id="IPR032979">
    <property type="entry name" value="ENGase"/>
</dbReference>